<organism evidence="1 2">
    <name type="scientific">Clunio marinus</name>
    <dbReference type="NCBI Taxonomy" id="568069"/>
    <lineage>
        <taxon>Eukaryota</taxon>
        <taxon>Metazoa</taxon>
        <taxon>Ecdysozoa</taxon>
        <taxon>Arthropoda</taxon>
        <taxon>Hexapoda</taxon>
        <taxon>Insecta</taxon>
        <taxon>Pterygota</taxon>
        <taxon>Neoptera</taxon>
        <taxon>Endopterygota</taxon>
        <taxon>Diptera</taxon>
        <taxon>Nematocera</taxon>
        <taxon>Chironomoidea</taxon>
        <taxon>Chironomidae</taxon>
        <taxon>Clunio</taxon>
    </lineage>
</organism>
<dbReference type="Proteomes" id="UP000183832">
    <property type="component" value="Unassembled WGS sequence"/>
</dbReference>
<keyword evidence="2" id="KW-1185">Reference proteome</keyword>
<gene>
    <name evidence="1" type="ORF">CLUMA_CG009688</name>
</gene>
<evidence type="ECO:0000313" key="2">
    <source>
        <dbReference type="Proteomes" id="UP000183832"/>
    </source>
</evidence>
<dbReference type="EMBL" id="CVRI01000043">
    <property type="protein sequence ID" value="CRK96263.1"/>
    <property type="molecule type" value="Genomic_DNA"/>
</dbReference>
<evidence type="ECO:0000313" key="1">
    <source>
        <dbReference type="EMBL" id="CRK96263.1"/>
    </source>
</evidence>
<proteinExistence type="predicted"/>
<name>A0A1J1I7H5_9DIPT</name>
<sequence length="59" mass="6950">MMTTRNKTYFSLKTVQICLNIVRSLATDKLFYCFLKYDISPDNEICLIIQQTTKPNKEI</sequence>
<dbReference type="AlphaFoldDB" id="A0A1J1I7H5"/>
<reference evidence="1 2" key="1">
    <citation type="submission" date="2015-04" db="EMBL/GenBank/DDBJ databases">
        <authorList>
            <person name="Syromyatnikov M.Y."/>
            <person name="Popov V.N."/>
        </authorList>
    </citation>
    <scope>NUCLEOTIDE SEQUENCE [LARGE SCALE GENOMIC DNA]</scope>
</reference>
<protein>
    <submittedName>
        <fullName evidence="1">CLUMA_CG009688, isoform A</fullName>
    </submittedName>
</protein>
<accession>A0A1J1I7H5</accession>